<dbReference type="PROSITE" id="PS00463">
    <property type="entry name" value="ZN2_CY6_FUNGAL_1"/>
    <property type="match status" value="1"/>
</dbReference>
<dbReference type="PANTHER" id="PTHR31668:SF26">
    <property type="entry name" value="GLUCOSE TRANSPORT TRANSCRIPTION REGULATOR RGT1-RELATED"/>
    <property type="match status" value="1"/>
</dbReference>
<keyword evidence="4" id="KW-0804">Transcription</keyword>
<feature type="compositionally biased region" description="Basic and acidic residues" evidence="6">
    <location>
        <begin position="123"/>
        <end position="132"/>
    </location>
</feature>
<dbReference type="GO" id="GO:0000981">
    <property type="term" value="F:DNA-binding transcription factor activity, RNA polymerase II-specific"/>
    <property type="evidence" value="ECO:0007669"/>
    <property type="project" value="InterPro"/>
</dbReference>
<organism evidence="8 9">
    <name type="scientific">Elasticomyces elasticus</name>
    <dbReference type="NCBI Taxonomy" id="574655"/>
    <lineage>
        <taxon>Eukaryota</taxon>
        <taxon>Fungi</taxon>
        <taxon>Dikarya</taxon>
        <taxon>Ascomycota</taxon>
        <taxon>Pezizomycotina</taxon>
        <taxon>Dothideomycetes</taxon>
        <taxon>Dothideomycetidae</taxon>
        <taxon>Mycosphaerellales</taxon>
        <taxon>Teratosphaeriaceae</taxon>
        <taxon>Elasticomyces</taxon>
    </lineage>
</organism>
<dbReference type="Pfam" id="PF00172">
    <property type="entry name" value="Zn_clus"/>
    <property type="match status" value="1"/>
</dbReference>
<reference evidence="8" key="1">
    <citation type="submission" date="2023-08" db="EMBL/GenBank/DDBJ databases">
        <title>Black Yeasts Isolated from many extreme environments.</title>
        <authorList>
            <person name="Coleine C."/>
            <person name="Stajich J.E."/>
            <person name="Selbmann L."/>
        </authorList>
    </citation>
    <scope>NUCLEOTIDE SEQUENCE</scope>
    <source>
        <strain evidence="8">CCFEE 5810</strain>
    </source>
</reference>
<dbReference type="SUPFAM" id="SSF57701">
    <property type="entry name" value="Zn2/Cys6 DNA-binding domain"/>
    <property type="match status" value="1"/>
</dbReference>
<feature type="region of interest" description="Disordered" evidence="6">
    <location>
        <begin position="1"/>
        <end position="132"/>
    </location>
</feature>
<evidence type="ECO:0000256" key="1">
    <source>
        <dbReference type="ARBA" id="ARBA00022723"/>
    </source>
</evidence>
<evidence type="ECO:0000313" key="9">
    <source>
        <dbReference type="Proteomes" id="UP001310594"/>
    </source>
</evidence>
<keyword evidence="1" id="KW-0479">Metal-binding</keyword>
<evidence type="ECO:0000259" key="7">
    <source>
        <dbReference type="PROSITE" id="PS50048"/>
    </source>
</evidence>
<dbReference type="InterPro" id="IPR001138">
    <property type="entry name" value="Zn2Cys6_DnaBD"/>
</dbReference>
<evidence type="ECO:0000256" key="5">
    <source>
        <dbReference type="ARBA" id="ARBA00023242"/>
    </source>
</evidence>
<dbReference type="GO" id="GO:0008270">
    <property type="term" value="F:zinc ion binding"/>
    <property type="evidence" value="ECO:0007669"/>
    <property type="project" value="InterPro"/>
</dbReference>
<evidence type="ECO:0000313" key="8">
    <source>
        <dbReference type="EMBL" id="KAK5696645.1"/>
    </source>
</evidence>
<dbReference type="PANTHER" id="PTHR31668">
    <property type="entry name" value="GLUCOSE TRANSPORT TRANSCRIPTION REGULATOR RGT1-RELATED-RELATED"/>
    <property type="match status" value="1"/>
</dbReference>
<dbReference type="GO" id="GO:0003677">
    <property type="term" value="F:DNA binding"/>
    <property type="evidence" value="ECO:0007669"/>
    <property type="project" value="UniProtKB-KW"/>
</dbReference>
<comment type="caution">
    <text evidence="8">The sequence shown here is derived from an EMBL/GenBank/DDBJ whole genome shotgun (WGS) entry which is preliminary data.</text>
</comment>
<accession>A0AAN7ZZJ2</accession>
<feature type="compositionally biased region" description="Basic and acidic residues" evidence="6">
    <location>
        <begin position="36"/>
        <end position="54"/>
    </location>
</feature>
<feature type="region of interest" description="Disordered" evidence="6">
    <location>
        <begin position="272"/>
        <end position="295"/>
    </location>
</feature>
<feature type="domain" description="Zn(2)-C6 fungal-type" evidence="7">
    <location>
        <begin position="133"/>
        <end position="167"/>
    </location>
</feature>
<dbReference type="EMBL" id="JAVRQU010000012">
    <property type="protein sequence ID" value="KAK5696645.1"/>
    <property type="molecule type" value="Genomic_DNA"/>
</dbReference>
<dbReference type="GO" id="GO:0006351">
    <property type="term" value="P:DNA-templated transcription"/>
    <property type="evidence" value="ECO:0007669"/>
    <property type="project" value="InterPro"/>
</dbReference>
<protein>
    <submittedName>
        <fullName evidence="8">Glucose-responsive transcription factor</fullName>
    </submittedName>
</protein>
<evidence type="ECO:0000256" key="6">
    <source>
        <dbReference type="SAM" id="MobiDB-lite"/>
    </source>
</evidence>
<feature type="compositionally biased region" description="Polar residues" evidence="6">
    <location>
        <begin position="1"/>
        <end position="10"/>
    </location>
</feature>
<dbReference type="Pfam" id="PF04082">
    <property type="entry name" value="Fungal_trans"/>
    <property type="match status" value="1"/>
</dbReference>
<gene>
    <name evidence="8" type="primary">RGT1</name>
    <name evidence="8" type="ORF">LTR97_007949</name>
</gene>
<dbReference type="AlphaFoldDB" id="A0AAN7ZZJ2"/>
<evidence type="ECO:0000256" key="2">
    <source>
        <dbReference type="ARBA" id="ARBA00023015"/>
    </source>
</evidence>
<dbReference type="InterPro" id="IPR036864">
    <property type="entry name" value="Zn2-C6_fun-type_DNA-bd_sf"/>
</dbReference>
<dbReference type="Gene3D" id="4.10.240.10">
    <property type="entry name" value="Zn(2)-C6 fungal-type DNA-binding domain"/>
    <property type="match status" value="1"/>
</dbReference>
<dbReference type="InterPro" id="IPR007219">
    <property type="entry name" value="XnlR_reg_dom"/>
</dbReference>
<dbReference type="InterPro" id="IPR050797">
    <property type="entry name" value="Carb_Metab_Trans_Reg"/>
</dbReference>
<dbReference type="CDD" id="cd00067">
    <property type="entry name" value="GAL4"/>
    <property type="match status" value="1"/>
</dbReference>
<sequence>MASTSGNSGQAERYPSPQHHSGGPPFYQQQPYYNRNESDRQSEAGVRDTVERDVQQQQQRGMAAPVPDDPQLRQSLATMVGSFNGGYGAHMQHAQPLQGLQQPVQYAQPLESPDLSAPSSSQKPKERTKVSRACDECRRKKIRCDAVDETGAAPCSNCSRTSASCAFSRQPMKRGPSKGYIKELAERLNSLEHQVQIAPGANVSPQARYELQQVQQAIAAEGYGREVGEAEPRAGDKRSWDVAEGFQNGSHAQSGASRHAPPVAQMFEASRVMPPNPYLPQGQQPPTPTSGDMQPFWRRGAGQMRSEVGGPAYETDNSTTITAFDWDERVIDEYYRIIHQTFPLLPNSKHRLRQRLAECPASLREAFLAALDCLMRTFPTTTLPPNVGYHTALKKAAELLARYPFDNPSTHTNSTNLVYLQTLLLMALESDNHGPATIRGQAGPSRAEWLGRAAGVAGQLEINVIRKPSNSVMEGDRDSEERLARRVWWVLFILDRWHASSMADLLKLPENSVVLLPEDQILLGESTYHLARLSFIIGHLAAILTTTKTPSTDVMAPSNPASSLLGLTLAGEIDRFRESVESVWGSLNLVHLSYHHCHLLIKRLNPTTEPVELVGHAVKVATVLNSRQTPVTPLNHHFAALSAMTLCELCDIPKTRAEAIRGLEQMVECLGEGRGLAGKEKGEGWDEAIRELVVGKKERMLRLGGDGSGGGLEDLANAAVGAGGPGTAGGGDGGTAALDPTWLTRYGYLTALGQGMFKTK</sequence>
<dbReference type="PROSITE" id="PS50048">
    <property type="entry name" value="ZN2_CY6_FUNGAL_2"/>
    <property type="match status" value="1"/>
</dbReference>
<keyword evidence="2" id="KW-0805">Transcription regulation</keyword>
<keyword evidence="3" id="KW-0238">DNA-binding</keyword>
<name>A0AAN7ZZJ2_9PEZI</name>
<proteinExistence type="predicted"/>
<feature type="compositionally biased region" description="Pro residues" evidence="6">
    <location>
        <begin position="274"/>
        <end position="288"/>
    </location>
</feature>
<dbReference type="SMART" id="SM00066">
    <property type="entry name" value="GAL4"/>
    <property type="match status" value="1"/>
</dbReference>
<dbReference type="CDD" id="cd12148">
    <property type="entry name" value="fungal_TF_MHR"/>
    <property type="match status" value="1"/>
</dbReference>
<evidence type="ECO:0000256" key="4">
    <source>
        <dbReference type="ARBA" id="ARBA00023163"/>
    </source>
</evidence>
<dbReference type="Proteomes" id="UP001310594">
    <property type="component" value="Unassembled WGS sequence"/>
</dbReference>
<keyword evidence="5" id="KW-0539">Nucleus</keyword>
<evidence type="ECO:0000256" key="3">
    <source>
        <dbReference type="ARBA" id="ARBA00023125"/>
    </source>
</evidence>